<keyword evidence="8" id="KW-0675">Receptor</keyword>
<keyword evidence="9" id="KW-1185">Reference proteome</keyword>
<dbReference type="PROSITE" id="PS51828">
    <property type="entry name" value="PTX_2"/>
    <property type="match status" value="1"/>
</dbReference>
<keyword evidence="5" id="KW-0325">Glycoprotein</keyword>
<evidence type="ECO:0000256" key="3">
    <source>
        <dbReference type="ARBA" id="ARBA00022837"/>
    </source>
</evidence>
<keyword evidence="2" id="KW-0479">Metal-binding</keyword>
<dbReference type="PRINTS" id="PR00895">
    <property type="entry name" value="PENTAXIN"/>
</dbReference>
<dbReference type="InterPro" id="IPR013320">
    <property type="entry name" value="ConA-like_dom_sf"/>
</dbReference>
<dbReference type="AlphaFoldDB" id="A0A091JXJ5"/>
<dbReference type="Proteomes" id="UP000053615">
    <property type="component" value="Unassembled WGS sequence"/>
</dbReference>
<feature type="non-terminal residue" evidence="8">
    <location>
        <position position="478"/>
    </location>
</feature>
<organism evidence="8 9">
    <name type="scientific">Colius striatus</name>
    <name type="common">Speckled mousebird</name>
    <dbReference type="NCBI Taxonomy" id="57412"/>
    <lineage>
        <taxon>Eukaryota</taxon>
        <taxon>Metazoa</taxon>
        <taxon>Chordata</taxon>
        <taxon>Craniata</taxon>
        <taxon>Vertebrata</taxon>
        <taxon>Euteleostomi</taxon>
        <taxon>Archelosauria</taxon>
        <taxon>Archosauria</taxon>
        <taxon>Dinosauria</taxon>
        <taxon>Saurischia</taxon>
        <taxon>Theropoda</taxon>
        <taxon>Coelurosauria</taxon>
        <taxon>Aves</taxon>
        <taxon>Neognathae</taxon>
        <taxon>Neoaves</taxon>
        <taxon>Telluraves</taxon>
        <taxon>Coraciimorphae</taxon>
        <taxon>Coliiformes</taxon>
        <taxon>Coliidae</taxon>
        <taxon>Colius</taxon>
    </lineage>
</organism>
<gene>
    <name evidence="8" type="ORF">N325_01222</name>
</gene>
<name>A0A091JXJ5_COLST</name>
<dbReference type="PANTHER" id="PTHR19277">
    <property type="entry name" value="PENTRAXIN"/>
    <property type="match status" value="1"/>
</dbReference>
<protein>
    <submittedName>
        <fullName evidence="8">Putative G-protein coupled receptor 144</fullName>
    </submittedName>
</protein>
<evidence type="ECO:0000256" key="2">
    <source>
        <dbReference type="ARBA" id="ARBA00022723"/>
    </source>
</evidence>
<evidence type="ECO:0000313" key="8">
    <source>
        <dbReference type="EMBL" id="KFP29455.1"/>
    </source>
</evidence>
<dbReference type="FunFam" id="2.60.120.200:FF:000171">
    <property type="entry name" value="Adhesion G-protein coupled receptor D2"/>
    <property type="match status" value="1"/>
</dbReference>
<dbReference type="PANTHER" id="PTHR19277:SF163">
    <property type="entry name" value="ADHESION G-PROTEIN COUPLED RECEPTOR D2-LIKE ISOFORM X1"/>
    <property type="match status" value="1"/>
</dbReference>
<keyword evidence="4" id="KW-1015">Disulfide bond</keyword>
<feature type="non-terminal residue" evidence="8">
    <location>
        <position position="1"/>
    </location>
</feature>
<dbReference type="InterPro" id="IPR051360">
    <property type="entry name" value="Neuronal_Pentraxin_Related"/>
</dbReference>
<proteinExistence type="predicted"/>
<dbReference type="SMART" id="SM00159">
    <property type="entry name" value="PTX"/>
    <property type="match status" value="1"/>
</dbReference>
<evidence type="ECO:0000259" key="7">
    <source>
        <dbReference type="PROSITE" id="PS51828"/>
    </source>
</evidence>
<accession>A0A091JXJ5</accession>
<dbReference type="SUPFAM" id="SSF49899">
    <property type="entry name" value="Concanavalin A-like lectins/glucanases"/>
    <property type="match status" value="1"/>
</dbReference>
<dbReference type="EMBL" id="KK536141">
    <property type="protein sequence ID" value="KFP29455.1"/>
    <property type="molecule type" value="Genomic_DNA"/>
</dbReference>
<feature type="domain" description="Pentraxin (PTX)" evidence="7">
    <location>
        <begin position="61"/>
        <end position="272"/>
    </location>
</feature>
<evidence type="ECO:0000256" key="4">
    <source>
        <dbReference type="ARBA" id="ARBA00023157"/>
    </source>
</evidence>
<dbReference type="InterPro" id="IPR001759">
    <property type="entry name" value="PTX_dom"/>
</dbReference>
<dbReference type="Pfam" id="PF00354">
    <property type="entry name" value="Pentaxin"/>
    <property type="match status" value="1"/>
</dbReference>
<reference evidence="8 9" key="1">
    <citation type="submission" date="2014-04" db="EMBL/GenBank/DDBJ databases">
        <title>Genome evolution of avian class.</title>
        <authorList>
            <person name="Zhang G."/>
            <person name="Li C."/>
        </authorList>
    </citation>
    <scope>NUCLEOTIDE SEQUENCE [LARGE SCALE GENOMIC DNA]</scope>
    <source>
        <strain evidence="8">BGI_N325</strain>
    </source>
</reference>
<evidence type="ECO:0000313" key="9">
    <source>
        <dbReference type="Proteomes" id="UP000053615"/>
    </source>
</evidence>
<evidence type="ECO:0000256" key="5">
    <source>
        <dbReference type="ARBA" id="ARBA00023180"/>
    </source>
</evidence>
<comment type="caution">
    <text evidence="6">Lacks conserved residue(s) required for the propagation of feature annotation.</text>
</comment>
<keyword evidence="3" id="KW-0106">Calcium</keyword>
<evidence type="ECO:0000256" key="1">
    <source>
        <dbReference type="ARBA" id="ARBA00001913"/>
    </source>
</evidence>
<sequence>LNWWHADRYCEQRFAQLLFEPQDSERASFSKLLQSQHIRGSVWLNERDGVLHKPKRRRDHIVPVLVFRDKTDTKYVKVLSDFPALPAVTACAHLQWDSRTQDVATVFSYAVPAFMNEFQLRGFVDEEGFVRFALIVQGHHSPYLPVFRADGRWHHFCVTWQRDNGTWAVYADGKRRAAASGLCGPAAPQPIHGQGTFIIGQDQDSLGGTFRKKESFSGNITDLHVWQRVLSAEQIETVRSCWVVEQDLVFGWSLGAMEVESTVQEVATRFLCPGSFVFEVGSSGLSYTSCVQSLPFICGYRKDAYWQLKKAHLGSSHSLVSRVNALAQRTVIPESIFTSDVQDMNLSVALGALDVVATVLREGETPVLEPSGLLAVLQLLKQVSDVEVQEGEELEMLEQLSQYYMEVTELILEEQNVETWSSVSQVIRGPMAVVEFCDRMVSHLAPLLTAGRTKVTIQHGNVGLHRVLVKSMWFGYGS</sequence>
<evidence type="ECO:0000256" key="6">
    <source>
        <dbReference type="PROSITE-ProRule" id="PRU01172"/>
    </source>
</evidence>
<dbReference type="Gene3D" id="2.60.120.200">
    <property type="match status" value="1"/>
</dbReference>
<dbReference type="GO" id="GO:0046872">
    <property type="term" value="F:metal ion binding"/>
    <property type="evidence" value="ECO:0007669"/>
    <property type="project" value="UniProtKB-KW"/>
</dbReference>
<comment type="cofactor">
    <cofactor evidence="1">
        <name>Ca(2+)</name>
        <dbReference type="ChEBI" id="CHEBI:29108"/>
    </cofactor>
</comment>